<evidence type="ECO:0000256" key="9">
    <source>
        <dbReference type="RuleBase" id="RU000672"/>
    </source>
</evidence>
<dbReference type="Gene3D" id="2.70.98.20">
    <property type="entry name" value="Copper amine oxidase, catalytic domain"/>
    <property type="match status" value="1"/>
</dbReference>
<dbReference type="EC" id="1.4.3.-" evidence="9"/>
<dbReference type="Gene3D" id="3.10.450.40">
    <property type="match status" value="2"/>
</dbReference>
<keyword evidence="4 7" id="KW-0801">TPQ</keyword>
<evidence type="ECO:0000256" key="7">
    <source>
        <dbReference type="PIRSR" id="PIRSR600269-50"/>
    </source>
</evidence>
<feature type="region of interest" description="Disordered" evidence="10">
    <location>
        <begin position="346"/>
        <end position="377"/>
    </location>
</feature>
<dbReference type="GO" id="GO:0008131">
    <property type="term" value="F:primary methylamine oxidase activity"/>
    <property type="evidence" value="ECO:0007669"/>
    <property type="project" value="InterPro"/>
</dbReference>
<feature type="domain" description="DUF1965" evidence="13">
    <location>
        <begin position="298"/>
        <end position="354"/>
    </location>
</feature>
<proteinExistence type="inferred from homology"/>
<keyword evidence="11" id="KW-0812">Transmembrane</keyword>
<evidence type="ECO:0000256" key="2">
    <source>
        <dbReference type="ARBA" id="ARBA00007983"/>
    </source>
</evidence>
<keyword evidence="5 9" id="KW-0560">Oxidoreductase</keyword>
<evidence type="ECO:0000256" key="1">
    <source>
        <dbReference type="ARBA" id="ARBA00001935"/>
    </source>
</evidence>
<evidence type="ECO:0000256" key="6">
    <source>
        <dbReference type="ARBA" id="ARBA00023008"/>
    </source>
</evidence>
<dbReference type="PROSITE" id="PS01164">
    <property type="entry name" value="COPPER_AMINE_OXID_1"/>
    <property type="match status" value="1"/>
</dbReference>
<accession>A0A4Q9MK61</accession>
<dbReference type="PRINTS" id="PR00766">
    <property type="entry name" value="CUDAOXIDASE"/>
</dbReference>
<dbReference type="GO" id="GO:0048038">
    <property type="term" value="F:quinone binding"/>
    <property type="evidence" value="ECO:0007669"/>
    <property type="project" value="InterPro"/>
</dbReference>
<feature type="modified residue" description="2',4',5'-topaquinone" evidence="8">
    <location>
        <position position="538"/>
    </location>
</feature>
<organism evidence="14">
    <name type="scientific">Dichomitus squalens</name>
    <dbReference type="NCBI Taxonomy" id="114155"/>
    <lineage>
        <taxon>Eukaryota</taxon>
        <taxon>Fungi</taxon>
        <taxon>Dikarya</taxon>
        <taxon>Basidiomycota</taxon>
        <taxon>Agaricomycotina</taxon>
        <taxon>Agaricomycetes</taxon>
        <taxon>Polyporales</taxon>
        <taxon>Polyporaceae</taxon>
        <taxon>Dichomitus</taxon>
    </lineage>
</organism>
<dbReference type="Pfam" id="PF01179">
    <property type="entry name" value="Cu_amine_oxid"/>
    <property type="match status" value="1"/>
</dbReference>
<evidence type="ECO:0000313" key="14">
    <source>
        <dbReference type="EMBL" id="TBU27347.1"/>
    </source>
</evidence>
<comment type="similarity">
    <text evidence="2 9">Belongs to the copper/topaquinone oxidase family.</text>
</comment>
<evidence type="ECO:0000259" key="13">
    <source>
        <dbReference type="Pfam" id="PF09248"/>
    </source>
</evidence>
<dbReference type="PANTHER" id="PTHR10638">
    <property type="entry name" value="COPPER AMINE OXIDASE"/>
    <property type="match status" value="1"/>
</dbReference>
<dbReference type="InterPro" id="IPR036460">
    <property type="entry name" value="Cu_amine_oxidase_C_sf"/>
</dbReference>
<evidence type="ECO:0000256" key="3">
    <source>
        <dbReference type="ARBA" id="ARBA00022723"/>
    </source>
</evidence>
<dbReference type="InterPro" id="IPR015798">
    <property type="entry name" value="Cu_amine_oxidase_C"/>
</dbReference>
<feature type="active site" description="Schiff-base intermediate with substrate; via topaquinone" evidence="7">
    <location>
        <position position="538"/>
    </location>
</feature>
<sequence length="864" mass="96695">MAPAGYELLPKSDSEHNGLVQPAIVSRSRRQRRSCEGYFSTVRNLFLILALLVGTASGFVVIAYLLQSKLVRIEDGSASSQGSVPGSGDVFEEPLQRCPSNLPLPAKPPAPTNPFASLTIPETVAIHDWVSSPALNLNLTAGDKAFISDNYIYRIEAYRPPKKDAIAYLDNPEQTSPPEKYAHIVIHHGSASEPYVQDYLVGPIPISEKTAMRKLTEVYHRDPIPYSARGFTTMNEIAPLLLRIMPPLAEATEDLFGGVVRGLPNDTIVGGMAAPFSFDGSFRRGWISWRRNVPGPWLHPVNFFMYVDTTGTDPEQWKLLKLVYNHQVFNTTDEFLSAYRNGTLKRLPDRPDQDPSSVDWSTRKRPQPHSLRDLDHLPGPRSVSFGGVRFRVDRALQYVSWMGWGMYFGFDRDMGLSLWDLRFKGERIIYELAPQEAMAQYAGNDPMQSTTAWLDRYFGMGSAVRDMMPGYDCPHEAVYLPATTYNYEGSITRERAICIFEHDPGRPITRHTGYAAGEMGATLGYQLIVRSVSTVGNYDYLFDYIFQIDGTVEVRLSASGYLQGGYWEPSQEGYGTAIRDSTMGSLHDHVINYKVDLDVAGTENSLLFTHTATEKITQPWLDDDWGQEVIQQKISKTYIENEDDALLKYPANFQGGYSLVNRESLNRWGVPRGYAIHAGYSPIHNTVVGSKRLLNNANWARYNLAVSKRKDTEPTSSSQWNLHLPGAPMVDFHKFFDGENLTQTDLVAWVNVGTHHLPQAEDSPNTRTNLAASSFFLTPLNYFDYDVSIDSRNAILLAAPEKPGAPWAFDDYGVRQAHCVPPPVAPFEYRGVSAFGLDGAPAPAQTAEEMRKSAELFHRIKVEL</sequence>
<evidence type="ECO:0000256" key="5">
    <source>
        <dbReference type="ARBA" id="ARBA00023002"/>
    </source>
</evidence>
<dbReference type="InterPro" id="IPR000269">
    <property type="entry name" value="Cu_amine_oxidase"/>
</dbReference>
<comment type="PTM">
    <text evidence="8 9">Topaquinone (TPQ) is generated by copper-dependent autoxidation of a specific tyrosyl residue.</text>
</comment>
<dbReference type="OrthoDB" id="3341590at2759"/>
<keyword evidence="6 9" id="KW-0186">Copper</keyword>
<dbReference type="InterPro" id="IPR015328">
    <property type="entry name" value="DUF1965"/>
</dbReference>
<comment type="cofactor">
    <cofactor evidence="1">
        <name>Cu cation</name>
        <dbReference type="ChEBI" id="CHEBI:23378"/>
    </cofactor>
</comment>
<feature type="transmembrane region" description="Helical" evidence="11">
    <location>
        <begin position="45"/>
        <end position="66"/>
    </location>
</feature>
<protein>
    <recommendedName>
        <fullName evidence="9">Amine oxidase</fullName>
        <ecNumber evidence="9">1.4.3.-</ecNumber>
    </recommendedName>
</protein>
<dbReference type="Proteomes" id="UP000292957">
    <property type="component" value="Unassembled WGS sequence"/>
</dbReference>
<dbReference type="PANTHER" id="PTHR10638:SF20">
    <property type="entry name" value="AMINE OXIDASE"/>
    <property type="match status" value="1"/>
</dbReference>
<feature type="active site" description="Proton acceptor" evidence="7">
    <location>
        <position position="455"/>
    </location>
</feature>
<gene>
    <name evidence="14" type="ORF">BD311DRAFT_696674</name>
</gene>
<comment type="cofactor">
    <cofactor evidence="9">
        <name>Cu cation</name>
        <dbReference type="ChEBI" id="CHEBI:23378"/>
    </cofactor>
    <text evidence="9">Contains 1 topaquinone per subunit.</text>
</comment>
<dbReference type="GO" id="GO:0005886">
    <property type="term" value="C:plasma membrane"/>
    <property type="evidence" value="ECO:0007669"/>
    <property type="project" value="TreeGrafter"/>
</dbReference>
<keyword evidence="11" id="KW-1133">Transmembrane helix</keyword>
<evidence type="ECO:0000256" key="10">
    <source>
        <dbReference type="SAM" id="MobiDB-lite"/>
    </source>
</evidence>
<evidence type="ECO:0000256" key="4">
    <source>
        <dbReference type="ARBA" id="ARBA00022772"/>
    </source>
</evidence>
<feature type="domain" description="Copper amine oxidase catalytic" evidence="12">
    <location>
        <begin position="381"/>
        <end position="788"/>
    </location>
</feature>
<dbReference type="AlphaFoldDB" id="A0A4Q9MK61"/>
<dbReference type="InterPro" id="IPR016182">
    <property type="entry name" value="Cu_amine_oxidase_N-reg"/>
</dbReference>
<dbReference type="SUPFAM" id="SSF54416">
    <property type="entry name" value="Amine oxidase N-terminal region"/>
    <property type="match status" value="2"/>
</dbReference>
<keyword evidence="11" id="KW-0472">Membrane</keyword>
<evidence type="ECO:0000256" key="8">
    <source>
        <dbReference type="PIRSR" id="PIRSR600269-51"/>
    </source>
</evidence>
<keyword evidence="3 9" id="KW-0479">Metal-binding</keyword>
<dbReference type="Pfam" id="PF09248">
    <property type="entry name" value="DUF1965"/>
    <property type="match status" value="1"/>
</dbReference>
<dbReference type="GO" id="GO:0005507">
    <property type="term" value="F:copper ion binding"/>
    <property type="evidence" value="ECO:0007669"/>
    <property type="project" value="InterPro"/>
</dbReference>
<dbReference type="SUPFAM" id="SSF49998">
    <property type="entry name" value="Amine oxidase catalytic domain"/>
    <property type="match status" value="1"/>
</dbReference>
<evidence type="ECO:0000259" key="12">
    <source>
        <dbReference type="Pfam" id="PF01179"/>
    </source>
</evidence>
<dbReference type="GO" id="GO:0009308">
    <property type="term" value="P:amine metabolic process"/>
    <property type="evidence" value="ECO:0007669"/>
    <property type="project" value="UniProtKB-UniRule"/>
</dbReference>
<dbReference type="EMBL" id="ML143433">
    <property type="protein sequence ID" value="TBU27347.1"/>
    <property type="molecule type" value="Genomic_DNA"/>
</dbReference>
<reference evidence="14" key="1">
    <citation type="submission" date="2019-01" db="EMBL/GenBank/DDBJ databases">
        <title>Draft genome sequences of three monokaryotic isolates of the white-rot basidiomycete fungus Dichomitus squalens.</title>
        <authorList>
            <consortium name="DOE Joint Genome Institute"/>
            <person name="Lopez S.C."/>
            <person name="Andreopoulos B."/>
            <person name="Pangilinan J."/>
            <person name="Lipzen A."/>
            <person name="Riley R."/>
            <person name="Ahrendt S."/>
            <person name="Ng V."/>
            <person name="Barry K."/>
            <person name="Daum C."/>
            <person name="Grigoriev I.V."/>
            <person name="Hilden K.S."/>
            <person name="Makela M.R."/>
            <person name="de Vries R.P."/>
        </authorList>
    </citation>
    <scope>NUCLEOTIDE SEQUENCE [LARGE SCALE GENOMIC DNA]</scope>
    <source>
        <strain evidence="14">OM18370.1</strain>
    </source>
</reference>
<dbReference type="InterPro" id="IPR049948">
    <property type="entry name" value="Cu_Am_ox_TPQ-bd"/>
</dbReference>
<name>A0A4Q9MK61_9APHY</name>
<evidence type="ECO:0000256" key="11">
    <source>
        <dbReference type="SAM" id="Phobius"/>
    </source>
</evidence>